<gene>
    <name evidence="2" type="ordered locus">Sfum_1857</name>
</gene>
<dbReference type="HOGENOM" id="CLU_123787_0_0_7"/>
<keyword evidence="3" id="KW-1185">Reference proteome</keyword>
<feature type="domain" description="GAF" evidence="1">
    <location>
        <begin position="24"/>
        <end position="169"/>
    </location>
</feature>
<protein>
    <submittedName>
        <fullName evidence="2">Putative GAF sensor protein</fullName>
    </submittedName>
</protein>
<dbReference type="EMBL" id="CP000478">
    <property type="protein sequence ID" value="ABK17542.1"/>
    <property type="molecule type" value="Genomic_DNA"/>
</dbReference>
<dbReference type="InterPro" id="IPR003018">
    <property type="entry name" value="GAF"/>
</dbReference>
<dbReference type="KEGG" id="sfu:Sfum_1857"/>
<reference evidence="2 3" key="1">
    <citation type="submission" date="2006-10" db="EMBL/GenBank/DDBJ databases">
        <title>Complete sequence of Syntrophobacter fumaroxidans MPOB.</title>
        <authorList>
            <consortium name="US DOE Joint Genome Institute"/>
            <person name="Copeland A."/>
            <person name="Lucas S."/>
            <person name="Lapidus A."/>
            <person name="Barry K."/>
            <person name="Detter J.C."/>
            <person name="Glavina del Rio T."/>
            <person name="Hammon N."/>
            <person name="Israni S."/>
            <person name="Pitluck S."/>
            <person name="Goltsman E.G."/>
            <person name="Martinez M."/>
            <person name="Schmutz J."/>
            <person name="Larimer F."/>
            <person name="Land M."/>
            <person name="Hauser L."/>
            <person name="Kyrpides N."/>
            <person name="Kim E."/>
            <person name="Boone D.R."/>
            <person name="Brockman F."/>
            <person name="Culley D."/>
            <person name="Ferry J."/>
            <person name="Gunsalus R."/>
            <person name="McInerney M.J."/>
            <person name="Morrison M."/>
            <person name="Plugge C."/>
            <person name="Rohlin L."/>
            <person name="Scholten J."/>
            <person name="Sieber J."/>
            <person name="Stams A.J.M."/>
            <person name="Worm P."/>
            <person name="Henstra A.M."/>
            <person name="Richardson P."/>
        </authorList>
    </citation>
    <scope>NUCLEOTIDE SEQUENCE [LARGE SCALE GENOMIC DNA]</scope>
    <source>
        <strain evidence="3">DSM 10017 / MPOB</strain>
    </source>
</reference>
<evidence type="ECO:0000259" key="1">
    <source>
        <dbReference type="SMART" id="SM00065"/>
    </source>
</evidence>
<evidence type="ECO:0000313" key="2">
    <source>
        <dbReference type="EMBL" id="ABK17542.1"/>
    </source>
</evidence>
<dbReference type="RefSeq" id="WP_011698712.1">
    <property type="nucleotide sequence ID" value="NC_008554.1"/>
</dbReference>
<dbReference type="AlphaFoldDB" id="A0LJE0"/>
<evidence type="ECO:0000313" key="3">
    <source>
        <dbReference type="Proteomes" id="UP000001784"/>
    </source>
</evidence>
<dbReference type="SMART" id="SM00065">
    <property type="entry name" value="GAF"/>
    <property type="match status" value="1"/>
</dbReference>
<dbReference type="Proteomes" id="UP000001784">
    <property type="component" value="Chromosome"/>
</dbReference>
<sequence>MAPLQKTYFDSFRKVVKAINSTLDLQEVMDLMVKSLVEVMGVKAAAIRLLNPKKRTLELLASHGLSDKYIRKGPLDASRSIAEAMQGKVVVLSDARRDPRAQYQSQASEEGIATIVSVPLNLKGRIIGVLRLYTGSPKEFSEEELDFAQSLAEMGAIAIENARMYERIKKDYESIINETHSIGMIKSMFRKEEE</sequence>
<organism evidence="2 3">
    <name type="scientific">Syntrophobacter fumaroxidans (strain DSM 10017 / MPOB)</name>
    <dbReference type="NCBI Taxonomy" id="335543"/>
    <lineage>
        <taxon>Bacteria</taxon>
        <taxon>Pseudomonadati</taxon>
        <taxon>Thermodesulfobacteriota</taxon>
        <taxon>Syntrophobacteria</taxon>
        <taxon>Syntrophobacterales</taxon>
        <taxon>Syntrophobacteraceae</taxon>
        <taxon>Syntrophobacter</taxon>
    </lineage>
</organism>
<dbReference type="eggNOG" id="COG2203">
    <property type="taxonomic scope" value="Bacteria"/>
</dbReference>
<dbReference type="Pfam" id="PF13185">
    <property type="entry name" value="GAF_2"/>
    <property type="match status" value="1"/>
</dbReference>
<dbReference type="InterPro" id="IPR029016">
    <property type="entry name" value="GAF-like_dom_sf"/>
</dbReference>
<accession>A0LJE0</accession>
<name>A0LJE0_SYNFM</name>
<dbReference type="SUPFAM" id="SSF55781">
    <property type="entry name" value="GAF domain-like"/>
    <property type="match status" value="1"/>
</dbReference>
<dbReference type="InParanoid" id="A0LJE0"/>
<dbReference type="Gene3D" id="3.30.450.40">
    <property type="match status" value="1"/>
</dbReference>
<dbReference type="STRING" id="335543.Sfum_1857"/>
<proteinExistence type="predicted"/>